<evidence type="ECO:0000313" key="1">
    <source>
        <dbReference type="EMBL" id="PWE13833.1"/>
    </source>
</evidence>
<dbReference type="AlphaFoldDB" id="A0A2U2BII4"/>
<proteinExistence type="predicted"/>
<dbReference type="InterPro" id="IPR011724">
    <property type="entry name" value="Cyd_oper_YbgT"/>
</dbReference>
<comment type="caution">
    <text evidence="1">The sequence shown here is derived from an EMBL/GenBank/DDBJ whole genome shotgun (WGS) entry which is preliminary data.</text>
</comment>
<dbReference type="Pfam" id="PF08173">
    <property type="entry name" value="YbgT_YccB"/>
    <property type="match status" value="1"/>
</dbReference>
<dbReference type="NCBIfam" id="TIGR02106">
    <property type="entry name" value="cyd_oper_ybgT"/>
    <property type="match status" value="1"/>
</dbReference>
<organism evidence="1 2">
    <name type="scientific">Alcaligenes faecalis</name>
    <dbReference type="NCBI Taxonomy" id="511"/>
    <lineage>
        <taxon>Bacteria</taxon>
        <taxon>Pseudomonadati</taxon>
        <taxon>Pseudomonadota</taxon>
        <taxon>Betaproteobacteria</taxon>
        <taxon>Burkholderiales</taxon>
        <taxon>Alcaligenaceae</taxon>
        <taxon>Alcaligenes</taxon>
    </lineage>
</organism>
<dbReference type="STRING" id="511.UZ73_13180"/>
<gene>
    <name evidence="1" type="ORF">DF183_11740</name>
</gene>
<accession>A0A2U2BII4</accession>
<sequence>MWYFSWVLGLGLACAFSILNAMWFELRENTALQNAASSKVNADIEA</sequence>
<protein>
    <submittedName>
        <fullName evidence="1">Cytochrome bd-I oxidase subunit CydX</fullName>
    </submittedName>
</protein>
<reference evidence="1 2" key="2">
    <citation type="submission" date="2018-05" db="EMBL/GenBank/DDBJ databases">
        <authorList>
            <person name="Lanie J.A."/>
            <person name="Ng W.-L."/>
            <person name="Kazmierczak K.M."/>
            <person name="Andrzejewski T.M."/>
            <person name="Davidsen T.M."/>
            <person name="Wayne K.J."/>
            <person name="Tettelin H."/>
            <person name="Glass J.I."/>
            <person name="Rusch D."/>
            <person name="Podicherti R."/>
            <person name="Tsui H.-C.T."/>
            <person name="Winkler M.E."/>
        </authorList>
    </citation>
    <scope>NUCLEOTIDE SEQUENCE [LARGE SCALE GENOMIC DNA]</scope>
    <source>
        <strain evidence="1 2">YBY</strain>
    </source>
</reference>
<dbReference type="InterPro" id="IPR012994">
    <property type="entry name" value="YbgT_YccB"/>
</dbReference>
<dbReference type="Proteomes" id="UP000245216">
    <property type="component" value="Unassembled WGS sequence"/>
</dbReference>
<name>A0A2U2BII4_ALCFA</name>
<evidence type="ECO:0000313" key="2">
    <source>
        <dbReference type="Proteomes" id="UP000245216"/>
    </source>
</evidence>
<dbReference type="EMBL" id="QEXO01000003">
    <property type="protein sequence ID" value="PWE13833.1"/>
    <property type="molecule type" value="Genomic_DNA"/>
</dbReference>
<dbReference type="RefSeq" id="WP_109089165.1">
    <property type="nucleotide sequence ID" value="NZ_QEXO01000003.1"/>
</dbReference>
<reference evidence="1 2" key="1">
    <citation type="submission" date="2018-05" db="EMBL/GenBank/DDBJ databases">
        <title>Genome Sequence of an Efficient Indole-Degrading Bacterium, Alcaligenes sp.YBY.</title>
        <authorList>
            <person name="Yang B."/>
        </authorList>
    </citation>
    <scope>NUCLEOTIDE SEQUENCE [LARGE SCALE GENOMIC DNA]</scope>
    <source>
        <strain evidence="1 2">YBY</strain>
    </source>
</reference>